<dbReference type="GO" id="GO:0050909">
    <property type="term" value="P:sensory perception of taste"/>
    <property type="evidence" value="ECO:0007669"/>
    <property type="project" value="InterPro"/>
</dbReference>
<evidence type="ECO:0000256" key="1">
    <source>
        <dbReference type="ARBA" id="ARBA00004651"/>
    </source>
</evidence>
<keyword evidence="5 8" id="KW-0472">Membrane</keyword>
<dbReference type="GO" id="GO:0007635">
    <property type="term" value="P:chemosensory behavior"/>
    <property type="evidence" value="ECO:0007669"/>
    <property type="project" value="TreeGrafter"/>
</dbReference>
<feature type="transmembrane region" description="Helical" evidence="8">
    <location>
        <begin position="397"/>
        <end position="422"/>
    </location>
</feature>
<feature type="transmembrane region" description="Helical" evidence="8">
    <location>
        <begin position="841"/>
        <end position="862"/>
    </location>
</feature>
<dbReference type="VEuPathDB" id="VectorBase:ADIR010103"/>
<feature type="transmembrane region" description="Helical" evidence="8">
    <location>
        <begin position="1405"/>
        <end position="1428"/>
    </location>
</feature>
<evidence type="ECO:0000256" key="3">
    <source>
        <dbReference type="ARBA" id="ARBA00022692"/>
    </source>
</evidence>
<evidence type="ECO:0008006" key="11">
    <source>
        <dbReference type="Google" id="ProtNLM"/>
    </source>
</evidence>
<keyword evidence="2" id="KW-1003">Cell membrane</keyword>
<feature type="transmembrane region" description="Helical" evidence="8">
    <location>
        <begin position="1245"/>
        <end position="1270"/>
    </location>
</feature>
<comment type="subcellular location">
    <subcellularLocation>
        <location evidence="1">Cell membrane</location>
        <topology evidence="1">Multi-pass membrane protein</topology>
    </subcellularLocation>
</comment>
<evidence type="ECO:0000313" key="9">
    <source>
        <dbReference type="EnsemblMetazoa" id="ADIR010103-PA"/>
    </source>
</evidence>
<keyword evidence="7" id="KW-0807">Transducer</keyword>
<keyword evidence="4 8" id="KW-1133">Transmembrane helix</keyword>
<dbReference type="Pfam" id="PF08395">
    <property type="entry name" value="7tm_7"/>
    <property type="match status" value="3"/>
</dbReference>
<dbReference type="GO" id="GO:0005886">
    <property type="term" value="C:plasma membrane"/>
    <property type="evidence" value="ECO:0007669"/>
    <property type="project" value="UniProtKB-SubCell"/>
</dbReference>
<feature type="transmembrane region" description="Helical" evidence="8">
    <location>
        <begin position="780"/>
        <end position="807"/>
    </location>
</feature>
<evidence type="ECO:0000256" key="6">
    <source>
        <dbReference type="ARBA" id="ARBA00023170"/>
    </source>
</evidence>
<keyword evidence="10" id="KW-1185">Reference proteome</keyword>
<dbReference type="Proteomes" id="UP000075884">
    <property type="component" value="Unassembled WGS sequence"/>
</dbReference>
<keyword evidence="6" id="KW-0675">Receptor</keyword>
<feature type="transmembrane region" description="Helical" evidence="8">
    <location>
        <begin position="135"/>
        <end position="155"/>
    </location>
</feature>
<feature type="transmembrane region" description="Helical" evidence="8">
    <location>
        <begin position="175"/>
        <end position="196"/>
    </location>
</feature>
<dbReference type="GO" id="GO:0030425">
    <property type="term" value="C:dendrite"/>
    <property type="evidence" value="ECO:0007669"/>
    <property type="project" value="TreeGrafter"/>
</dbReference>
<evidence type="ECO:0000256" key="5">
    <source>
        <dbReference type="ARBA" id="ARBA00023136"/>
    </source>
</evidence>
<feature type="transmembrane region" description="Helical" evidence="8">
    <location>
        <begin position="359"/>
        <end position="385"/>
    </location>
</feature>
<name>A0A182NR18_9DIPT</name>
<feature type="transmembrane region" description="Helical" evidence="8">
    <location>
        <begin position="882"/>
        <end position="901"/>
    </location>
</feature>
<feature type="transmembrane region" description="Helical" evidence="8">
    <location>
        <begin position="1053"/>
        <end position="1071"/>
    </location>
</feature>
<organism evidence="9 10">
    <name type="scientific">Anopheles dirus</name>
    <dbReference type="NCBI Taxonomy" id="7168"/>
    <lineage>
        <taxon>Eukaryota</taxon>
        <taxon>Metazoa</taxon>
        <taxon>Ecdysozoa</taxon>
        <taxon>Arthropoda</taxon>
        <taxon>Hexapoda</taxon>
        <taxon>Insecta</taxon>
        <taxon>Pterygota</taxon>
        <taxon>Neoptera</taxon>
        <taxon>Endopterygota</taxon>
        <taxon>Diptera</taxon>
        <taxon>Nematocera</taxon>
        <taxon>Culicoidea</taxon>
        <taxon>Culicidae</taxon>
        <taxon>Anophelinae</taxon>
        <taxon>Anopheles</taxon>
    </lineage>
</organism>
<feature type="transmembrane region" description="Helical" evidence="8">
    <location>
        <begin position="1290"/>
        <end position="1313"/>
    </location>
</feature>
<evidence type="ECO:0000256" key="8">
    <source>
        <dbReference type="SAM" id="Phobius"/>
    </source>
</evidence>
<dbReference type="InterPro" id="IPR013604">
    <property type="entry name" value="7TM_chemorcpt"/>
</dbReference>
<dbReference type="GO" id="GO:0030424">
    <property type="term" value="C:axon"/>
    <property type="evidence" value="ECO:0007669"/>
    <property type="project" value="TreeGrafter"/>
</dbReference>
<dbReference type="STRING" id="7168.A0A182NR18"/>
<reference evidence="9" key="2">
    <citation type="submission" date="2020-05" db="UniProtKB">
        <authorList>
            <consortium name="EnsemblMetazoa"/>
        </authorList>
    </citation>
    <scope>IDENTIFICATION</scope>
    <source>
        <strain evidence="9">WRAIR2</strain>
    </source>
</reference>
<feature type="transmembrane region" description="Helical" evidence="8">
    <location>
        <begin position="528"/>
        <end position="546"/>
    </location>
</feature>
<evidence type="ECO:0000256" key="2">
    <source>
        <dbReference type="ARBA" id="ARBA00022475"/>
    </source>
</evidence>
<feature type="transmembrane region" description="Helical" evidence="8">
    <location>
        <begin position="1376"/>
        <end position="1399"/>
    </location>
</feature>
<dbReference type="PANTHER" id="PTHR21143">
    <property type="entry name" value="INVERTEBRATE GUSTATORY RECEPTOR"/>
    <property type="match status" value="1"/>
</dbReference>
<feature type="transmembrane region" description="Helical" evidence="8">
    <location>
        <begin position="624"/>
        <end position="648"/>
    </location>
</feature>
<dbReference type="GO" id="GO:0007165">
    <property type="term" value="P:signal transduction"/>
    <property type="evidence" value="ECO:0007669"/>
    <property type="project" value="UniProtKB-KW"/>
</dbReference>
<dbReference type="PANTHER" id="PTHR21143:SF104">
    <property type="entry name" value="GUSTATORY RECEPTOR 8A-RELATED"/>
    <property type="match status" value="1"/>
</dbReference>
<feature type="transmembrane region" description="Helical" evidence="8">
    <location>
        <begin position="49"/>
        <end position="67"/>
    </location>
</feature>
<protein>
    <recommendedName>
        <fullName evidence="11">Gustatory receptor</fullName>
    </recommendedName>
</protein>
<accession>A0A182NR18</accession>
<evidence type="ECO:0000313" key="10">
    <source>
        <dbReference type="Proteomes" id="UP000075884"/>
    </source>
</evidence>
<feature type="transmembrane region" description="Helical" evidence="8">
    <location>
        <begin position="996"/>
        <end position="1014"/>
    </location>
</feature>
<feature type="transmembrane region" description="Helical" evidence="8">
    <location>
        <begin position="6"/>
        <end position="28"/>
    </location>
</feature>
<evidence type="ECO:0000256" key="4">
    <source>
        <dbReference type="ARBA" id="ARBA00022989"/>
    </source>
</evidence>
<sequence length="1522" mass="173868">MSLNESSSVYSSVEVLYWILWLFGYAPFRLRVEARGSNRAEHSGWRTKLYSVCFGLMYVAAFSTFVSDANYNDYSASIIEGNGERTYFTLNFVSTMYGITNAYLVRGKIEKMLYKLHLVDRKASRWKRIVHHQRLRHQIWIGVYVAAITMPSYIYGTLITCQLHSGSCKLELLYLLNYMLFANSYVLMMLQCTTLLETIRTRYKLLNSCFRVTLEGVPHPATMVRWFAIRNVHEAYRPFFYLQKMTGLAPFSLTAPHPLLETTPERYCCHAYTTIFTLLYSYAIYSYLYTTNTGHLYFSKIVTVMENGYMFCEFVSAIVAIVVALVVRHGVLRVLVELTEIDEQLRVLKHPVDHARQHLLLSAFCAALLVSFTALLLSTLLIVSIRLEMFETPILDVLVLAISSFCALLQIIQFTVMMLFLLSRYCAINRAFRESNANGCSPVVPMSLLGEDALVAFESFSTLLKCIGINPPVSGDRKRTRVAYRWINVLSIALSSTFYGYLLFSISLDSGVLNEGLKSLIITRLHDIYFVLRYVTVIVVQVHVFSNGGEINRLFRALNNISNVMVLLANRKGHASKLQYFGTVRFAKSLRVFAVSYPFICLGMSCSLLKVLNRGQLIGSLFQFVRVLYFTTYVYLWLQATLAVLLVLSRYQALKDLFGRHCLFWDPGVCEAKFDTLGIGHTAPDPSQYRLSRIAASSSVYDGAMRWFSVRDVYESVQPFMYLLGLVGLAPFGFRPVLRTAKLVNRLLELLYVLVFVTMYSYAIYSFLFVANVADFHLSVIIGTMECINLSCEFCTMVFAIVFAWVVKGRVGTVLNLLHECDLQLGAFSPPIDHQKLHLHISVLTVGIVASYIVLLSIHLPLILELVPHVQPSLKEILPSSMFGLCFLLQICQFLVFILLLKDRYCTLNRTFSMLTANEDALKAFECFTLLVKCLGLYPPVTCKRKRTIVGYKLFNLFAITFSASFYGFLLLFHSLDLETVKLGSGSLITSSMHDFYFVSRYLAVVAVLLHSYLNQDSMDRLFGWLNEVSGEIAEHNTGSIGYFGTQRFARHLRWLSMVYPLMFALMTWLVDRFLPNCGVQVHAFTVVRFLYFYSYVHLWMQAILTLFLVLARFSALNRLFGATEAFQPFLLLLKCLGLTPFFANASNRRLVSALNVIILLLIGSLYINGPCRQIRRDMARFQSSPLAVNSRIFTYLLGTLVYHLTMLVHFVQRHRLGEIFQAFGSVDRDLQQVGVRINYRMHRFLITAGMVCFLGGIFATSALVYAYKITVLNNQPTFDGRWYYNMFSFVYYNAAFPTITSYFAIVLWFLLVRFQRLAMAIRMYFPTSPSAVGSRGEFAICSEKEQINVLKQIKILHDKLNDVVELVNYCFSVQITFCVGLCFVIGVVCSFGLFRAFIYRNELFYMGVLNFIWYMYYLFFVLFFIAVGSKITREGKRIGILVHKAINCSSSSAVINELNLFSQQLLHRSPVITCGLFVYDWTLWYTMIGATATYLIILIQFDVSFPNLVNVNATAVYRAPT</sequence>
<feature type="transmembrane region" description="Helical" evidence="8">
    <location>
        <begin position="1091"/>
        <end position="1114"/>
    </location>
</feature>
<feature type="transmembrane region" description="Helical" evidence="8">
    <location>
        <begin position="1150"/>
        <end position="1169"/>
    </location>
</feature>
<evidence type="ECO:0000256" key="7">
    <source>
        <dbReference type="ARBA" id="ARBA00023224"/>
    </source>
</evidence>
<feature type="transmembrane region" description="Helical" evidence="8">
    <location>
        <begin position="590"/>
        <end position="612"/>
    </location>
</feature>
<proteinExistence type="predicted"/>
<keyword evidence="3 8" id="KW-0812">Transmembrane</keyword>
<dbReference type="EnsemblMetazoa" id="ADIR010103-RA">
    <property type="protein sequence ID" value="ADIR010103-PA"/>
    <property type="gene ID" value="ADIR010103"/>
</dbReference>
<dbReference type="GO" id="GO:0008049">
    <property type="term" value="P:male courtship behavior"/>
    <property type="evidence" value="ECO:0007669"/>
    <property type="project" value="TreeGrafter"/>
</dbReference>
<feature type="transmembrane region" description="Helical" evidence="8">
    <location>
        <begin position="267"/>
        <end position="288"/>
    </location>
</feature>
<feature type="transmembrane region" description="Helical" evidence="8">
    <location>
        <begin position="750"/>
        <end position="774"/>
    </location>
</feature>
<feature type="transmembrane region" description="Helical" evidence="8">
    <location>
        <begin position="87"/>
        <end position="105"/>
    </location>
</feature>
<feature type="transmembrane region" description="Helical" evidence="8">
    <location>
        <begin position="486"/>
        <end position="508"/>
    </location>
</feature>
<feature type="transmembrane region" description="Helical" evidence="8">
    <location>
        <begin position="308"/>
        <end position="327"/>
    </location>
</feature>
<feature type="transmembrane region" description="Helical" evidence="8">
    <location>
        <begin position="954"/>
        <end position="976"/>
    </location>
</feature>
<reference evidence="10" key="1">
    <citation type="submission" date="2013-03" db="EMBL/GenBank/DDBJ databases">
        <title>The Genome Sequence of Anopheles dirus WRAIR2.</title>
        <authorList>
            <consortium name="The Broad Institute Genomics Platform"/>
            <person name="Neafsey D.E."/>
            <person name="Walton C."/>
            <person name="Walker B."/>
            <person name="Young S.K."/>
            <person name="Zeng Q."/>
            <person name="Gargeya S."/>
            <person name="Fitzgerald M."/>
            <person name="Haas B."/>
            <person name="Abouelleil A."/>
            <person name="Allen A.W."/>
            <person name="Alvarado L."/>
            <person name="Arachchi H.M."/>
            <person name="Berlin A.M."/>
            <person name="Chapman S.B."/>
            <person name="Gainer-Dewar J."/>
            <person name="Goldberg J."/>
            <person name="Griggs A."/>
            <person name="Gujja S."/>
            <person name="Hansen M."/>
            <person name="Howarth C."/>
            <person name="Imamovic A."/>
            <person name="Ireland A."/>
            <person name="Larimer J."/>
            <person name="McCowan C."/>
            <person name="Murphy C."/>
            <person name="Pearson M."/>
            <person name="Poon T.W."/>
            <person name="Priest M."/>
            <person name="Roberts A."/>
            <person name="Saif S."/>
            <person name="Shea T."/>
            <person name="Sisk P."/>
            <person name="Sykes S."/>
            <person name="Wortman J."/>
            <person name="Nusbaum C."/>
            <person name="Birren B."/>
        </authorList>
    </citation>
    <scope>NUCLEOTIDE SEQUENCE [LARGE SCALE GENOMIC DNA]</scope>
    <source>
        <strain evidence="10">WRAIR2</strain>
    </source>
</reference>
<dbReference type="GO" id="GO:0043025">
    <property type="term" value="C:neuronal cell body"/>
    <property type="evidence" value="ECO:0007669"/>
    <property type="project" value="TreeGrafter"/>
</dbReference>